<feature type="region of interest" description="Disordered" evidence="11">
    <location>
        <begin position="60"/>
        <end position="136"/>
    </location>
</feature>
<dbReference type="GO" id="GO:0003677">
    <property type="term" value="F:DNA binding"/>
    <property type="evidence" value="ECO:0007669"/>
    <property type="project" value="UniProtKB-KW"/>
</dbReference>
<dbReference type="PROSITE" id="PS50157">
    <property type="entry name" value="ZINC_FINGER_C2H2_2"/>
    <property type="match status" value="1"/>
</dbReference>
<protein>
    <recommendedName>
        <fullName evidence="12">C2H2-type domain-containing protein</fullName>
    </recommendedName>
</protein>
<evidence type="ECO:0000256" key="5">
    <source>
        <dbReference type="ARBA" id="ARBA00022833"/>
    </source>
</evidence>
<sequence>MQTGIYICEFCGKQYKYFNPYQEHVALHAPLSHSFEMQSPRAQQRAKDTKSTFNRKMDNKLQSSLGETNSSQNSSGTMSPMVSSSFPPLQTDNENHTPAGSTKSSPAPAAQERLWKSLSPSQRSSTANLTSALPEKERQQVAERLLRVMCADLGALNVLSGKDFLKLAQALVDTGARHGAYPLRDALGDVSSLALRQLPRMYNQAKVKVTCALGSSASPGIAITCHAQTGGAQPCYALTAHQVDGVQLRRYVLGVCELDLRDGDGDGEGDERVQQWVQNVLSEFVMPEVRAAYVTEPRRPWAAPSCGRAGTCLRCTGCSLGAVVQAVLGRKSLQTRGLHEIAELLASCHEVAGAVRLPWDGPGGAEDHALSPAPAPPPPCWDQTTETLLKVHEHFEQICQVYGTGKAIAPLNKHLLGTLAALLAPVRQAAVELSSDHRPTLQLVLPAYLRLEKLFTAKASEAGAGSKLCHYFLEALKENFKVEHAHQVAMVLDPQLKLRPVPSYQHDDIIAKRGRLEGRAGPQEVRKEVFQYLSEPLFQAVPNLFQYWGSVMERYPRLARLALWLLAVPAVGVRAELAAACEQAVAMRGQQPVSADDMNKLIFLKSNVA</sequence>
<evidence type="ECO:0000256" key="9">
    <source>
        <dbReference type="ARBA" id="ARBA00023242"/>
    </source>
</evidence>
<evidence type="ECO:0000256" key="6">
    <source>
        <dbReference type="ARBA" id="ARBA00023015"/>
    </source>
</evidence>
<evidence type="ECO:0000256" key="1">
    <source>
        <dbReference type="ARBA" id="ARBA00004123"/>
    </source>
</evidence>
<evidence type="ECO:0000256" key="11">
    <source>
        <dbReference type="SAM" id="MobiDB-lite"/>
    </source>
</evidence>
<comment type="subcellular location">
    <subcellularLocation>
        <location evidence="1">Nucleus</location>
    </subcellularLocation>
</comment>
<keyword evidence="5" id="KW-0862">Zinc</keyword>
<keyword evidence="7" id="KW-0238">DNA-binding</keyword>
<dbReference type="GO" id="GO:0005634">
    <property type="term" value="C:nucleus"/>
    <property type="evidence" value="ECO:0007669"/>
    <property type="project" value="UniProtKB-SubCell"/>
</dbReference>
<feature type="domain" description="C2H2-type" evidence="12">
    <location>
        <begin position="6"/>
        <end position="29"/>
    </location>
</feature>
<evidence type="ECO:0000259" key="12">
    <source>
        <dbReference type="PROSITE" id="PS50157"/>
    </source>
</evidence>
<evidence type="ECO:0000313" key="13">
    <source>
        <dbReference type="EMBL" id="KAJ8346815.1"/>
    </source>
</evidence>
<evidence type="ECO:0000256" key="7">
    <source>
        <dbReference type="ARBA" id="ARBA00023125"/>
    </source>
</evidence>
<dbReference type="Proteomes" id="UP001152622">
    <property type="component" value="Chromosome 11"/>
</dbReference>
<dbReference type="InterPro" id="IPR012337">
    <property type="entry name" value="RNaseH-like_sf"/>
</dbReference>
<keyword evidence="9" id="KW-0539">Nucleus</keyword>
<dbReference type="AlphaFoldDB" id="A0A9Q1EXC2"/>
<keyword evidence="3" id="KW-0677">Repeat</keyword>
<keyword evidence="14" id="KW-1185">Reference proteome</keyword>
<evidence type="ECO:0000256" key="8">
    <source>
        <dbReference type="ARBA" id="ARBA00023163"/>
    </source>
</evidence>
<comment type="caution">
    <text evidence="13">The sequence shown here is derived from an EMBL/GenBank/DDBJ whole genome shotgun (WGS) entry which is preliminary data.</text>
</comment>
<dbReference type="PANTHER" id="PTHR24383">
    <property type="entry name" value="ZINC FINGER PROTEIN"/>
    <property type="match status" value="1"/>
</dbReference>
<keyword evidence="2" id="KW-0479">Metal-binding</keyword>
<dbReference type="PROSITE" id="PS00028">
    <property type="entry name" value="ZINC_FINGER_C2H2_1"/>
    <property type="match status" value="1"/>
</dbReference>
<proteinExistence type="predicted"/>
<evidence type="ECO:0000256" key="3">
    <source>
        <dbReference type="ARBA" id="ARBA00022737"/>
    </source>
</evidence>
<dbReference type="SUPFAM" id="SSF53098">
    <property type="entry name" value="Ribonuclease H-like"/>
    <property type="match status" value="1"/>
</dbReference>
<dbReference type="OrthoDB" id="10051975at2759"/>
<evidence type="ECO:0000256" key="10">
    <source>
        <dbReference type="PROSITE-ProRule" id="PRU00042"/>
    </source>
</evidence>
<feature type="compositionally biased region" description="Polar residues" evidence="11">
    <location>
        <begin position="60"/>
        <end position="73"/>
    </location>
</feature>
<dbReference type="PANTHER" id="PTHR24383:SF12">
    <property type="entry name" value="ZINC FINGER PROTEIN 618"/>
    <property type="match status" value="1"/>
</dbReference>
<evidence type="ECO:0000313" key="14">
    <source>
        <dbReference type="Proteomes" id="UP001152622"/>
    </source>
</evidence>
<evidence type="ECO:0000256" key="4">
    <source>
        <dbReference type="ARBA" id="ARBA00022771"/>
    </source>
</evidence>
<dbReference type="InterPro" id="IPR013087">
    <property type="entry name" value="Znf_C2H2_type"/>
</dbReference>
<name>A0A9Q1EXC2_SYNKA</name>
<dbReference type="SUPFAM" id="SSF140996">
    <property type="entry name" value="Hermes dimerisation domain"/>
    <property type="match status" value="1"/>
</dbReference>
<feature type="compositionally biased region" description="Polar residues" evidence="11">
    <location>
        <begin position="86"/>
        <end position="105"/>
    </location>
</feature>
<dbReference type="Gene3D" id="1.10.10.1070">
    <property type="entry name" value="Zinc finger, BED domain-containing"/>
    <property type="match status" value="1"/>
</dbReference>
<dbReference type="EMBL" id="JAINUF010000011">
    <property type="protein sequence ID" value="KAJ8346815.1"/>
    <property type="molecule type" value="Genomic_DNA"/>
</dbReference>
<keyword evidence="8" id="KW-0804">Transcription</keyword>
<feature type="compositionally biased region" description="Low complexity" evidence="11">
    <location>
        <begin position="74"/>
        <end position="85"/>
    </location>
</feature>
<keyword evidence="4 10" id="KW-0863">Zinc-finger</keyword>
<gene>
    <name evidence="13" type="ORF">SKAU_G00282160</name>
</gene>
<keyword evidence="6" id="KW-0805">Transcription regulation</keyword>
<feature type="compositionally biased region" description="Polar residues" evidence="11">
    <location>
        <begin position="118"/>
        <end position="131"/>
    </location>
</feature>
<accession>A0A9Q1EXC2</accession>
<evidence type="ECO:0000256" key="2">
    <source>
        <dbReference type="ARBA" id="ARBA00022723"/>
    </source>
</evidence>
<dbReference type="GO" id="GO:0008270">
    <property type="term" value="F:zinc ion binding"/>
    <property type="evidence" value="ECO:0007669"/>
    <property type="project" value="UniProtKB-KW"/>
</dbReference>
<organism evidence="13 14">
    <name type="scientific">Synaphobranchus kaupii</name>
    <name type="common">Kaup's arrowtooth eel</name>
    <dbReference type="NCBI Taxonomy" id="118154"/>
    <lineage>
        <taxon>Eukaryota</taxon>
        <taxon>Metazoa</taxon>
        <taxon>Chordata</taxon>
        <taxon>Craniata</taxon>
        <taxon>Vertebrata</taxon>
        <taxon>Euteleostomi</taxon>
        <taxon>Actinopterygii</taxon>
        <taxon>Neopterygii</taxon>
        <taxon>Teleostei</taxon>
        <taxon>Anguilliformes</taxon>
        <taxon>Synaphobranchidae</taxon>
        <taxon>Synaphobranchus</taxon>
    </lineage>
</organism>
<reference evidence="13" key="1">
    <citation type="journal article" date="2023" name="Science">
        <title>Genome structures resolve the early diversification of teleost fishes.</title>
        <authorList>
            <person name="Parey E."/>
            <person name="Louis A."/>
            <person name="Montfort J."/>
            <person name="Bouchez O."/>
            <person name="Roques C."/>
            <person name="Iampietro C."/>
            <person name="Lluch J."/>
            <person name="Castinel A."/>
            <person name="Donnadieu C."/>
            <person name="Desvignes T."/>
            <person name="Floi Bucao C."/>
            <person name="Jouanno E."/>
            <person name="Wen M."/>
            <person name="Mejri S."/>
            <person name="Dirks R."/>
            <person name="Jansen H."/>
            <person name="Henkel C."/>
            <person name="Chen W.J."/>
            <person name="Zahm M."/>
            <person name="Cabau C."/>
            <person name="Klopp C."/>
            <person name="Thompson A.W."/>
            <person name="Robinson-Rechavi M."/>
            <person name="Braasch I."/>
            <person name="Lecointre G."/>
            <person name="Bobe J."/>
            <person name="Postlethwait J.H."/>
            <person name="Berthelot C."/>
            <person name="Roest Crollius H."/>
            <person name="Guiguen Y."/>
        </authorList>
    </citation>
    <scope>NUCLEOTIDE SEQUENCE</scope>
    <source>
        <strain evidence="13">WJC10195</strain>
    </source>
</reference>